<protein>
    <submittedName>
        <fullName evidence="1">1281_t:CDS:1</fullName>
    </submittedName>
</protein>
<keyword evidence="2" id="KW-1185">Reference proteome</keyword>
<evidence type="ECO:0000313" key="2">
    <source>
        <dbReference type="Proteomes" id="UP000789366"/>
    </source>
</evidence>
<comment type="caution">
    <text evidence="1">The sequence shown here is derived from an EMBL/GenBank/DDBJ whole genome shotgun (WGS) entry which is preliminary data.</text>
</comment>
<sequence>MLAHEKAFDKKYKGLEIKIIIKDILEGISEISKISLISDMNLEYKKALASACTKTKEGKINIDDKKIAEALILFVAKELLKATKKKLIKAFEYEKSQFIPKEFLK</sequence>
<evidence type="ECO:0000313" key="1">
    <source>
        <dbReference type="EMBL" id="CAG8471333.1"/>
    </source>
</evidence>
<gene>
    <name evidence="1" type="ORF">SPELUC_LOCUS1708</name>
</gene>
<proteinExistence type="predicted"/>
<dbReference type="EMBL" id="CAJVPW010000975">
    <property type="protein sequence ID" value="CAG8471333.1"/>
    <property type="molecule type" value="Genomic_DNA"/>
</dbReference>
<dbReference type="Proteomes" id="UP000789366">
    <property type="component" value="Unassembled WGS sequence"/>
</dbReference>
<name>A0ACA9KG49_9GLOM</name>
<accession>A0ACA9KG49</accession>
<organism evidence="1 2">
    <name type="scientific">Cetraspora pellucida</name>
    <dbReference type="NCBI Taxonomy" id="1433469"/>
    <lineage>
        <taxon>Eukaryota</taxon>
        <taxon>Fungi</taxon>
        <taxon>Fungi incertae sedis</taxon>
        <taxon>Mucoromycota</taxon>
        <taxon>Glomeromycotina</taxon>
        <taxon>Glomeromycetes</taxon>
        <taxon>Diversisporales</taxon>
        <taxon>Gigasporaceae</taxon>
        <taxon>Cetraspora</taxon>
    </lineage>
</organism>
<reference evidence="1" key="1">
    <citation type="submission" date="2021-06" db="EMBL/GenBank/DDBJ databases">
        <authorList>
            <person name="Kallberg Y."/>
            <person name="Tangrot J."/>
            <person name="Rosling A."/>
        </authorList>
    </citation>
    <scope>NUCLEOTIDE SEQUENCE</scope>
    <source>
        <strain evidence="1">28 12/20/2015</strain>
    </source>
</reference>